<keyword evidence="2" id="KW-1185">Reference proteome</keyword>
<comment type="caution">
    <text evidence="1">The sequence shown here is derived from an EMBL/GenBank/DDBJ whole genome shotgun (WGS) entry which is preliminary data.</text>
</comment>
<evidence type="ECO:0000313" key="2">
    <source>
        <dbReference type="Proteomes" id="UP001333110"/>
    </source>
</evidence>
<dbReference type="AlphaFoldDB" id="A0AAN7NX34"/>
<gene>
    <name evidence="1" type="ORF">QYF61_022246</name>
</gene>
<protein>
    <submittedName>
        <fullName evidence="1">Uncharacterized protein</fullName>
    </submittedName>
</protein>
<organism evidence="1 2">
    <name type="scientific">Mycteria americana</name>
    <name type="common">Wood stork</name>
    <dbReference type="NCBI Taxonomy" id="33587"/>
    <lineage>
        <taxon>Eukaryota</taxon>
        <taxon>Metazoa</taxon>
        <taxon>Chordata</taxon>
        <taxon>Craniata</taxon>
        <taxon>Vertebrata</taxon>
        <taxon>Euteleostomi</taxon>
        <taxon>Archelosauria</taxon>
        <taxon>Archosauria</taxon>
        <taxon>Dinosauria</taxon>
        <taxon>Saurischia</taxon>
        <taxon>Theropoda</taxon>
        <taxon>Coelurosauria</taxon>
        <taxon>Aves</taxon>
        <taxon>Neognathae</taxon>
        <taxon>Neoaves</taxon>
        <taxon>Aequornithes</taxon>
        <taxon>Ciconiiformes</taxon>
        <taxon>Ciconiidae</taxon>
        <taxon>Mycteria</taxon>
    </lineage>
</organism>
<reference evidence="1 2" key="1">
    <citation type="journal article" date="2023" name="J. Hered.">
        <title>Chromosome-level genome of the wood stork (Mycteria americana) provides insight into avian chromosome evolution.</title>
        <authorList>
            <person name="Flamio R. Jr."/>
            <person name="Ramstad K.M."/>
        </authorList>
    </citation>
    <scope>NUCLEOTIDE SEQUENCE [LARGE SCALE GENOMIC DNA]</scope>
    <source>
        <strain evidence="1">JAX WOST 10</strain>
    </source>
</reference>
<dbReference type="Proteomes" id="UP001333110">
    <property type="component" value="Unassembled WGS sequence"/>
</dbReference>
<accession>A0AAN7NX34</accession>
<evidence type="ECO:0000313" key="1">
    <source>
        <dbReference type="EMBL" id="KAK4832391.1"/>
    </source>
</evidence>
<sequence>MGTQKTGFQLVMFSAYPLHEDVSDIFGYHKMSHPLHEVHMGSLLKPVKVPLDGIPSLKHISYTTELGAICKFAEGALNPTVYVINKDIEQYLSQRTTILAEGFSHALCTPFSFLRRYRTLHFPLLNFMTFLIAHFSSPLRLLWVAAQHFGVSAAPPRFVSSANLPKVHSALSCRPLITMLKRIGSSMDPCDRPPVTSLQLDFVSLSWGLGLEEFWLLL</sequence>
<dbReference type="EMBL" id="JAUNZN010000001">
    <property type="protein sequence ID" value="KAK4832391.1"/>
    <property type="molecule type" value="Genomic_DNA"/>
</dbReference>
<name>A0AAN7NX34_MYCAM</name>
<proteinExistence type="predicted"/>